<evidence type="ECO:0000313" key="3">
    <source>
        <dbReference type="Proteomes" id="UP000095192"/>
    </source>
</evidence>
<protein>
    <submittedName>
        <fullName evidence="2">Uncharacterized protein</fullName>
    </submittedName>
</protein>
<sequence length="379" mass="43145">MEHGTKIWIFILILTVRRLLTRIATSVLELRFLECINGQLTSNLNKYSALRRLNTRWWVSAVRSLQERRMLSTPEVPHQASTQYLRLLCGRADSTIQGISLSRCPPPSDRQMQQSVEAKSAHRRPLQTNLSQKGAAFPLHFASADRYQKMKVEGNTLDQYPPVFFLRSRRVVLLSKAHAATVAEILFDSLTHAAQGLFTPSPKLNVTSSECEGVRELNGALKRDPSPPDSIILRRFALREDLSEHEHGPPQTHRSIAALLRHARMRQYPAEVLLEQFRSFYPRDIPPPEQLRSFYPRDIPPPLSSYTTQRRKNAEEKRNSREQGPKKASSGFCDASFSKPQVPSTESTFTRKLVDMYLEPHEAKVLMALLDLSGTNPRA</sequence>
<evidence type="ECO:0000256" key="1">
    <source>
        <dbReference type="SAM" id="MobiDB-lite"/>
    </source>
</evidence>
<accession>A0A1D3CUB0</accession>
<dbReference type="InParanoid" id="A0A1D3CUB0"/>
<feature type="region of interest" description="Disordered" evidence="1">
    <location>
        <begin position="288"/>
        <end position="346"/>
    </location>
</feature>
<dbReference type="Proteomes" id="UP000095192">
    <property type="component" value="Unassembled WGS sequence"/>
</dbReference>
<dbReference type="EMBL" id="JROU02001930">
    <property type="protein sequence ID" value="OEH74794.1"/>
    <property type="molecule type" value="Genomic_DNA"/>
</dbReference>
<dbReference type="AlphaFoldDB" id="A0A1D3CUB0"/>
<feature type="region of interest" description="Disordered" evidence="1">
    <location>
        <begin position="103"/>
        <end position="125"/>
    </location>
</feature>
<name>A0A1D3CUB0_9EIME</name>
<keyword evidence="3" id="KW-1185">Reference proteome</keyword>
<reference evidence="2 3" key="1">
    <citation type="journal article" date="2016" name="BMC Genomics">
        <title>Comparative genomics reveals Cyclospora cayetanensis possesses coccidia-like metabolism and invasion components but unique surface antigens.</title>
        <authorList>
            <person name="Liu S."/>
            <person name="Wang L."/>
            <person name="Zheng H."/>
            <person name="Xu Z."/>
            <person name="Roellig D.M."/>
            <person name="Li N."/>
            <person name="Frace M.A."/>
            <person name="Tang K."/>
            <person name="Arrowood M.J."/>
            <person name="Moss D.M."/>
            <person name="Zhang L."/>
            <person name="Feng Y."/>
            <person name="Xiao L."/>
        </authorList>
    </citation>
    <scope>NUCLEOTIDE SEQUENCE [LARGE SCALE GENOMIC DNA]</scope>
    <source>
        <strain evidence="2 3">CHN_HEN01</strain>
    </source>
</reference>
<dbReference type="VEuPathDB" id="ToxoDB:cyc_07167"/>
<feature type="compositionally biased region" description="Basic and acidic residues" evidence="1">
    <location>
        <begin position="312"/>
        <end position="325"/>
    </location>
</feature>
<gene>
    <name evidence="2" type="ORF">cyc_07167</name>
</gene>
<evidence type="ECO:0000313" key="2">
    <source>
        <dbReference type="EMBL" id="OEH74794.1"/>
    </source>
</evidence>
<comment type="caution">
    <text evidence="2">The sequence shown here is derived from an EMBL/GenBank/DDBJ whole genome shotgun (WGS) entry which is preliminary data.</text>
</comment>
<organism evidence="2 3">
    <name type="scientific">Cyclospora cayetanensis</name>
    <dbReference type="NCBI Taxonomy" id="88456"/>
    <lineage>
        <taxon>Eukaryota</taxon>
        <taxon>Sar</taxon>
        <taxon>Alveolata</taxon>
        <taxon>Apicomplexa</taxon>
        <taxon>Conoidasida</taxon>
        <taxon>Coccidia</taxon>
        <taxon>Eucoccidiorida</taxon>
        <taxon>Eimeriorina</taxon>
        <taxon>Eimeriidae</taxon>
        <taxon>Cyclospora</taxon>
    </lineage>
</organism>
<proteinExistence type="predicted"/>